<reference evidence="1" key="1">
    <citation type="submission" date="2019-11" db="EMBL/GenBank/DDBJ databases">
        <title>Characterization of Clostridium perfringens isolates from swine manure treated agricultural soils.</title>
        <authorList>
            <person name="Wushke S.T."/>
        </authorList>
    </citation>
    <scope>NUCLEOTIDE SEQUENCE</scope>
    <source>
        <strain evidence="1">X94</strain>
    </source>
</reference>
<name>A0AAW9I7H6_CLOPF</name>
<proteinExistence type="predicted"/>
<dbReference type="EMBL" id="WNUI01000073">
    <property type="protein sequence ID" value="MDZ4910186.1"/>
    <property type="molecule type" value="Genomic_DNA"/>
</dbReference>
<organism evidence="1 2">
    <name type="scientific">Clostridium perfringens</name>
    <dbReference type="NCBI Taxonomy" id="1502"/>
    <lineage>
        <taxon>Bacteria</taxon>
        <taxon>Bacillati</taxon>
        <taxon>Bacillota</taxon>
        <taxon>Clostridia</taxon>
        <taxon>Eubacteriales</taxon>
        <taxon>Clostridiaceae</taxon>
        <taxon>Clostridium</taxon>
    </lineage>
</organism>
<evidence type="ECO:0000313" key="2">
    <source>
        <dbReference type="Proteomes" id="UP001288778"/>
    </source>
</evidence>
<protein>
    <submittedName>
        <fullName evidence="1">Uncharacterized protein</fullName>
    </submittedName>
</protein>
<gene>
    <name evidence="1" type="ORF">GNF68_14210</name>
</gene>
<dbReference type="Proteomes" id="UP001288778">
    <property type="component" value="Unassembled WGS sequence"/>
</dbReference>
<dbReference type="AlphaFoldDB" id="A0AAW9I7H6"/>
<comment type="caution">
    <text evidence="1">The sequence shown here is derived from an EMBL/GenBank/DDBJ whole genome shotgun (WGS) entry which is preliminary data.</text>
</comment>
<evidence type="ECO:0000313" key="1">
    <source>
        <dbReference type="EMBL" id="MDZ4910186.1"/>
    </source>
</evidence>
<accession>A0AAW9I7H6</accession>
<sequence length="108" mass="12616">MIYKDGFNHTFFIDEECIETISKKLVLLVDKYKFSIDTISILSHIELKKITGFLNKKEGLTYDEINMLDNVVLSVFESAIQTSIYNYECHKKVKDAREKGEPIIFKED</sequence>
<dbReference type="RefSeq" id="WP_322395499.1">
    <property type="nucleotide sequence ID" value="NZ_WNUI01000073.1"/>
</dbReference>